<comment type="caution">
    <text evidence="15">The sequence shown here is derived from an EMBL/GenBank/DDBJ whole genome shotgun (WGS) entry which is preliminary data.</text>
</comment>
<keyword evidence="8" id="KW-0378">Hydrolase</keyword>
<dbReference type="Pfam" id="PF06832">
    <property type="entry name" value="BiPBP_C"/>
    <property type="match status" value="1"/>
</dbReference>
<dbReference type="InterPro" id="IPR023346">
    <property type="entry name" value="Lysozyme-like_dom_sf"/>
</dbReference>
<dbReference type="InterPro" id="IPR036950">
    <property type="entry name" value="PBP_transglycosylase"/>
</dbReference>
<proteinExistence type="inferred from homology"/>
<evidence type="ECO:0000256" key="10">
    <source>
        <dbReference type="ARBA" id="ARBA00044770"/>
    </source>
</evidence>
<evidence type="ECO:0000256" key="5">
    <source>
        <dbReference type="ARBA" id="ARBA00022670"/>
    </source>
</evidence>
<sequence length="821" mass="91201">MPFKWVNAVVASLVITGLLLLLLDFFFPLSIPKENALFARIVVDEKGRPLRAFADDNGVWRYPVTLNDVSPYYLEALLTYEDRWFWYHPGVNPAALLRAFFQNATNDRIVSGGSTLTMQVARLLHPHDRSYGGKLQQLFRALQLEWHFSKKSILEMYLNIAPYGGTIEGVQAASYLYLNKPVSDVSHAEAALLAVLPQAPTRFRPDLHPSAAEEARNKVLNRMASLNQWSSDVVADAMQESVFGFRSHQEVIAPLLSRRLVKDVFSNDKDNATGNRHRGAIKTTIDGDLQRALEDYVQQYVHRFPDKTSIAILVVENTSAAVKAYLGSADFSNPKRFAHVDMVTAIRSPGSTLKPFLFALSLDEGLIHENSLLADVPRTFSAYRPENFSRQFSGPVSASEALIRSLNIPFVDLLERYGPNRFIGRLQGAGMTPVMKGKPNLSVILGGVGISLEDLVMAYRAFSVGGKVQPLRYYADNPSTNVSKMTVAQTTGIQTTDIQTTDPQTTTARTNSQQSESYFLSEGSAWLTYNTLKKVQSPSVLRTSANTASTQPLAWKTGTSYGFRDAWAIGTSQEYTLGVWVGRPDGTPMPGFVGRDTAGPLLFKVADFLGIKNTPLKKPNSITNHIICWPLGTTAKEQLPKHCHRRFHTHVIDEVIPPTWHQADSDAWQSNPARISINPKTNLRVSPGCKESKEDSELISIALWPKMLDPWLPQRFKRETLIPQADPLCSHFSSASLSTLKITGLTPNGAYRLPKKSNTPLSLTLQAFGGHGRYHWYINGQWRYSAEGNKSILHEVGTPGEYEIVVTDEAGNVDRINVSVL</sequence>
<dbReference type="AlphaFoldDB" id="A0AA37T7M7"/>
<evidence type="ECO:0000256" key="4">
    <source>
        <dbReference type="ARBA" id="ARBA00022645"/>
    </source>
</evidence>
<dbReference type="Pfam" id="PF00912">
    <property type="entry name" value="Transgly"/>
    <property type="match status" value="1"/>
</dbReference>
<evidence type="ECO:0000256" key="2">
    <source>
        <dbReference type="ARBA" id="ARBA00007090"/>
    </source>
</evidence>
<evidence type="ECO:0000256" key="3">
    <source>
        <dbReference type="ARBA" id="ARBA00007739"/>
    </source>
</evidence>
<comment type="pathway">
    <text evidence="1">Cell wall biogenesis; peptidoglycan biosynthesis.</text>
</comment>
<dbReference type="EC" id="2.4.99.28" evidence="10"/>
<keyword evidence="5" id="KW-0645">Protease</keyword>
<evidence type="ECO:0000256" key="6">
    <source>
        <dbReference type="ARBA" id="ARBA00022676"/>
    </source>
</evidence>
<feature type="domain" description="Penicillin-binding protein transpeptidase" evidence="12">
    <location>
        <begin position="311"/>
        <end position="565"/>
    </location>
</feature>
<dbReference type="InterPro" id="IPR001460">
    <property type="entry name" value="PCN-bd_Tpept"/>
</dbReference>
<dbReference type="SUPFAM" id="SSF53955">
    <property type="entry name" value="Lysozyme-like"/>
    <property type="match status" value="1"/>
</dbReference>
<dbReference type="PANTHER" id="PTHR32282:SF15">
    <property type="entry name" value="PENICILLIN-BINDING PROTEIN 1C"/>
    <property type="match status" value="1"/>
</dbReference>
<dbReference type="InterPro" id="IPR050396">
    <property type="entry name" value="Glycosyltr_51/Transpeptidase"/>
</dbReference>
<dbReference type="Gene3D" id="1.10.3810.10">
    <property type="entry name" value="Biosynthetic peptidoglycan transglycosylase-like"/>
    <property type="match status" value="1"/>
</dbReference>
<dbReference type="RefSeq" id="WP_232593381.1">
    <property type="nucleotide sequence ID" value="NZ_BSPD01000029.1"/>
</dbReference>
<dbReference type="NCBIfam" id="TIGR02073">
    <property type="entry name" value="PBP_1c"/>
    <property type="match status" value="1"/>
</dbReference>
<dbReference type="SUPFAM" id="SSF56601">
    <property type="entry name" value="beta-lactamase/transpeptidase-like"/>
    <property type="match status" value="1"/>
</dbReference>
<dbReference type="Gene3D" id="3.40.710.10">
    <property type="entry name" value="DD-peptidase/beta-lactamase superfamily"/>
    <property type="match status" value="1"/>
</dbReference>
<protein>
    <recommendedName>
        <fullName evidence="10">peptidoglycan glycosyltransferase</fullName>
        <ecNumber evidence="10">2.4.99.28</ecNumber>
    </recommendedName>
</protein>
<comment type="similarity">
    <text evidence="2">In the C-terminal section; belongs to the transpeptidase family.</text>
</comment>
<evidence type="ECO:0000256" key="11">
    <source>
        <dbReference type="ARBA" id="ARBA00049902"/>
    </source>
</evidence>
<reference evidence="15 16" key="1">
    <citation type="journal article" date="2014" name="Int. J. Syst. Evol. Microbiol.">
        <title>Complete genome sequence of Corynebacterium casei LMG S-19264T (=DSM 44701T), isolated from a smear-ripened cheese.</title>
        <authorList>
            <consortium name="US DOE Joint Genome Institute (JGI-PGF)"/>
            <person name="Walter F."/>
            <person name="Albersmeier A."/>
            <person name="Kalinowski J."/>
            <person name="Ruckert C."/>
        </authorList>
    </citation>
    <scope>NUCLEOTIDE SEQUENCE [LARGE SCALE GENOMIC DNA]</scope>
    <source>
        <strain evidence="15 16">NBRC 110095</strain>
    </source>
</reference>
<dbReference type="GO" id="GO:0006508">
    <property type="term" value="P:proteolysis"/>
    <property type="evidence" value="ECO:0007669"/>
    <property type="project" value="UniProtKB-KW"/>
</dbReference>
<comment type="similarity">
    <text evidence="3">In the N-terminal section; belongs to the glycosyltransferase 51 family.</text>
</comment>
<organism evidence="15 16">
    <name type="scientific">Marinibactrum halimedae</name>
    <dbReference type="NCBI Taxonomy" id="1444977"/>
    <lineage>
        <taxon>Bacteria</taxon>
        <taxon>Pseudomonadati</taxon>
        <taxon>Pseudomonadota</taxon>
        <taxon>Gammaproteobacteria</taxon>
        <taxon>Cellvibrionales</taxon>
        <taxon>Cellvibrionaceae</taxon>
        <taxon>Marinibactrum</taxon>
    </lineage>
</organism>
<dbReference type="GO" id="GO:0008955">
    <property type="term" value="F:peptidoglycan glycosyltransferase activity"/>
    <property type="evidence" value="ECO:0007669"/>
    <property type="project" value="UniProtKB-EC"/>
</dbReference>
<evidence type="ECO:0000259" key="12">
    <source>
        <dbReference type="Pfam" id="PF00905"/>
    </source>
</evidence>
<evidence type="ECO:0000259" key="13">
    <source>
        <dbReference type="Pfam" id="PF00912"/>
    </source>
</evidence>
<keyword evidence="6" id="KW-0328">Glycosyltransferase</keyword>
<evidence type="ECO:0000313" key="15">
    <source>
        <dbReference type="EMBL" id="GLS25346.1"/>
    </source>
</evidence>
<keyword evidence="9" id="KW-0511">Multifunctional enzyme</keyword>
<feature type="domain" description="Glycosyl transferase family 51" evidence="13">
    <location>
        <begin position="49"/>
        <end position="223"/>
    </location>
</feature>
<dbReference type="GO" id="GO:0009252">
    <property type="term" value="P:peptidoglycan biosynthetic process"/>
    <property type="evidence" value="ECO:0007669"/>
    <property type="project" value="InterPro"/>
</dbReference>
<dbReference type="Pfam" id="PF00905">
    <property type="entry name" value="Transpeptidase"/>
    <property type="match status" value="1"/>
</dbReference>
<keyword evidence="16" id="KW-1185">Reference proteome</keyword>
<evidence type="ECO:0000256" key="1">
    <source>
        <dbReference type="ARBA" id="ARBA00004752"/>
    </source>
</evidence>
<dbReference type="EMBL" id="BSPD01000029">
    <property type="protein sequence ID" value="GLS25346.1"/>
    <property type="molecule type" value="Genomic_DNA"/>
</dbReference>
<accession>A0AA37T7M7</accession>
<evidence type="ECO:0000256" key="7">
    <source>
        <dbReference type="ARBA" id="ARBA00022679"/>
    </source>
</evidence>
<evidence type="ECO:0000313" key="16">
    <source>
        <dbReference type="Proteomes" id="UP001156870"/>
    </source>
</evidence>
<name>A0AA37T7M7_9GAMM</name>
<dbReference type="InterPro" id="IPR011815">
    <property type="entry name" value="PBP_1c"/>
</dbReference>
<dbReference type="GO" id="GO:0008658">
    <property type="term" value="F:penicillin binding"/>
    <property type="evidence" value="ECO:0007669"/>
    <property type="project" value="InterPro"/>
</dbReference>
<keyword evidence="4" id="KW-0121">Carboxypeptidase</keyword>
<dbReference type="PANTHER" id="PTHR32282">
    <property type="entry name" value="BINDING PROTEIN TRANSPEPTIDASE, PUTATIVE-RELATED"/>
    <property type="match status" value="1"/>
</dbReference>
<keyword evidence="7" id="KW-0808">Transferase</keyword>
<dbReference type="InterPro" id="IPR009647">
    <property type="entry name" value="PBP_C"/>
</dbReference>
<evidence type="ECO:0000256" key="9">
    <source>
        <dbReference type="ARBA" id="ARBA00023268"/>
    </source>
</evidence>
<dbReference type="GO" id="GO:0004180">
    <property type="term" value="F:carboxypeptidase activity"/>
    <property type="evidence" value="ECO:0007669"/>
    <property type="project" value="UniProtKB-KW"/>
</dbReference>
<dbReference type="InterPro" id="IPR012338">
    <property type="entry name" value="Beta-lactam/transpept-like"/>
</dbReference>
<dbReference type="GO" id="GO:0030288">
    <property type="term" value="C:outer membrane-bounded periplasmic space"/>
    <property type="evidence" value="ECO:0007669"/>
    <property type="project" value="TreeGrafter"/>
</dbReference>
<comment type="catalytic activity">
    <reaction evidence="11">
        <text>[GlcNAc-(1-&gt;4)-Mur2Ac(oyl-L-Ala-gamma-D-Glu-L-Lys-D-Ala-D-Ala)](n)-di-trans,octa-cis-undecaprenyl diphosphate + beta-D-GlcNAc-(1-&gt;4)-Mur2Ac(oyl-L-Ala-gamma-D-Glu-L-Lys-D-Ala-D-Ala)-di-trans,octa-cis-undecaprenyl diphosphate = [GlcNAc-(1-&gt;4)-Mur2Ac(oyl-L-Ala-gamma-D-Glu-L-Lys-D-Ala-D-Ala)](n+1)-di-trans,octa-cis-undecaprenyl diphosphate + di-trans,octa-cis-undecaprenyl diphosphate + H(+)</text>
        <dbReference type="Rhea" id="RHEA:23708"/>
        <dbReference type="Rhea" id="RHEA-COMP:9602"/>
        <dbReference type="Rhea" id="RHEA-COMP:9603"/>
        <dbReference type="ChEBI" id="CHEBI:15378"/>
        <dbReference type="ChEBI" id="CHEBI:58405"/>
        <dbReference type="ChEBI" id="CHEBI:60033"/>
        <dbReference type="ChEBI" id="CHEBI:78435"/>
        <dbReference type="EC" id="2.4.99.28"/>
    </reaction>
</comment>
<evidence type="ECO:0000259" key="14">
    <source>
        <dbReference type="Pfam" id="PF06832"/>
    </source>
</evidence>
<dbReference type="Proteomes" id="UP001156870">
    <property type="component" value="Unassembled WGS sequence"/>
</dbReference>
<dbReference type="InterPro" id="IPR001264">
    <property type="entry name" value="Glyco_trans_51"/>
</dbReference>
<feature type="domain" description="Penicillin-binding C-terminal" evidence="14">
    <location>
        <begin position="735"/>
        <end position="818"/>
    </location>
</feature>
<gene>
    <name evidence="15" type="ORF">GCM10007877_10600</name>
</gene>
<evidence type="ECO:0000256" key="8">
    <source>
        <dbReference type="ARBA" id="ARBA00022801"/>
    </source>
</evidence>